<keyword evidence="7" id="KW-0963">Cytoplasm</keyword>
<keyword evidence="13" id="KW-1185">Reference proteome</keyword>
<comment type="subcellular location">
    <subcellularLocation>
        <location evidence="7 8">Cytoplasm</location>
    </subcellularLocation>
</comment>
<protein>
    <recommendedName>
        <fullName evidence="7">UDP-N-acetylmuramoyl-L-alanyl-D-glutamate--2,6-diaminopimelate ligase</fullName>
        <ecNumber evidence="7">6.3.2.13</ecNumber>
    </recommendedName>
    <alternativeName>
        <fullName evidence="7">Meso-A2pm-adding enzyme</fullName>
    </alternativeName>
    <alternativeName>
        <fullName evidence="7">Meso-diaminopimelate-adding enzyme</fullName>
    </alternativeName>
    <alternativeName>
        <fullName evidence="7">UDP-MurNAc-L-Ala-D-Glu:meso-diaminopimelate ligase</fullName>
    </alternativeName>
    <alternativeName>
        <fullName evidence="7">UDP-MurNAc-tripeptide synthetase</fullName>
    </alternativeName>
    <alternativeName>
        <fullName evidence="7">UDP-N-acetylmuramyl-tripeptide synthetase</fullName>
    </alternativeName>
</protein>
<feature type="domain" description="Mur ligase N-terminal catalytic" evidence="9">
    <location>
        <begin position="26"/>
        <end position="97"/>
    </location>
</feature>
<keyword evidence="5 7" id="KW-0131">Cell cycle</keyword>
<evidence type="ECO:0000256" key="5">
    <source>
        <dbReference type="ARBA" id="ARBA00023306"/>
    </source>
</evidence>
<comment type="PTM">
    <text evidence="7">Carboxylation is probably crucial for Mg(2+) binding and, consequently, for the gamma-phosphate positioning of ATP.</text>
</comment>
<dbReference type="Gene3D" id="3.40.1190.10">
    <property type="entry name" value="Mur-like, catalytic domain"/>
    <property type="match status" value="1"/>
</dbReference>
<evidence type="ECO:0000256" key="7">
    <source>
        <dbReference type="HAMAP-Rule" id="MF_00208"/>
    </source>
</evidence>
<dbReference type="GO" id="GO:0008765">
    <property type="term" value="F:UDP-N-acetylmuramoylalanyl-D-glutamate-2,6-diaminopimelate ligase activity"/>
    <property type="evidence" value="ECO:0007669"/>
    <property type="project" value="UniProtKB-EC"/>
</dbReference>
<evidence type="ECO:0000256" key="8">
    <source>
        <dbReference type="RuleBase" id="RU004135"/>
    </source>
</evidence>
<feature type="domain" description="Mur ligase C-terminal" evidence="10">
    <location>
        <begin position="328"/>
        <end position="457"/>
    </location>
</feature>
<dbReference type="SUPFAM" id="SSF53623">
    <property type="entry name" value="MurD-like peptide ligases, catalytic domain"/>
    <property type="match status" value="1"/>
</dbReference>
<evidence type="ECO:0000256" key="1">
    <source>
        <dbReference type="ARBA" id="ARBA00005898"/>
    </source>
</evidence>
<feature type="binding site" evidence="7">
    <location>
        <position position="31"/>
    </location>
    <ligand>
        <name>UDP-N-acetyl-alpha-D-muramoyl-L-alanyl-D-glutamate</name>
        <dbReference type="ChEBI" id="CHEBI:83900"/>
    </ligand>
</feature>
<dbReference type="InterPro" id="IPR036565">
    <property type="entry name" value="Mur-like_cat_sf"/>
</dbReference>
<dbReference type="Pfam" id="PF01225">
    <property type="entry name" value="Mur_ligase"/>
    <property type="match status" value="1"/>
</dbReference>
<evidence type="ECO:0000256" key="2">
    <source>
        <dbReference type="ARBA" id="ARBA00022618"/>
    </source>
</evidence>
<evidence type="ECO:0000256" key="3">
    <source>
        <dbReference type="ARBA" id="ARBA00022960"/>
    </source>
</evidence>
<comment type="function">
    <text evidence="7">Catalyzes the addition of meso-diaminopimelic acid to the nucleotide precursor UDP-N-acetylmuramoyl-L-alanyl-D-glutamate (UMAG) in the biosynthesis of bacterial cell-wall peptidoglycan.</text>
</comment>
<evidence type="ECO:0000313" key="13">
    <source>
        <dbReference type="Proteomes" id="UP001163156"/>
    </source>
</evidence>
<dbReference type="RefSeq" id="WP_264807518.1">
    <property type="nucleotide sequence ID" value="NZ_CP110226.1"/>
</dbReference>
<evidence type="ECO:0000256" key="6">
    <source>
        <dbReference type="ARBA" id="ARBA00023316"/>
    </source>
</evidence>
<name>A0ABY6MEM4_9BACT</name>
<feature type="binding site" evidence="7">
    <location>
        <begin position="154"/>
        <end position="155"/>
    </location>
    <ligand>
        <name>UDP-N-acetyl-alpha-D-muramoyl-L-alanyl-D-glutamate</name>
        <dbReference type="ChEBI" id="CHEBI:83900"/>
    </ligand>
</feature>
<comment type="catalytic activity">
    <reaction evidence="7">
        <text>UDP-N-acetyl-alpha-D-muramoyl-L-alanyl-D-glutamate + meso-2,6-diaminopimelate + ATP = UDP-N-acetyl-alpha-D-muramoyl-L-alanyl-gamma-D-glutamyl-meso-2,6-diaminopimelate + ADP + phosphate + H(+)</text>
        <dbReference type="Rhea" id="RHEA:23676"/>
        <dbReference type="ChEBI" id="CHEBI:15378"/>
        <dbReference type="ChEBI" id="CHEBI:30616"/>
        <dbReference type="ChEBI" id="CHEBI:43474"/>
        <dbReference type="ChEBI" id="CHEBI:57791"/>
        <dbReference type="ChEBI" id="CHEBI:83900"/>
        <dbReference type="ChEBI" id="CHEBI:83905"/>
        <dbReference type="ChEBI" id="CHEBI:456216"/>
        <dbReference type="EC" id="6.3.2.13"/>
    </reaction>
</comment>
<dbReference type="PANTHER" id="PTHR23135:SF4">
    <property type="entry name" value="UDP-N-ACETYLMURAMOYL-L-ALANYL-D-GLUTAMATE--2,6-DIAMINOPIMELATE LIGASE MURE HOMOLOG, CHLOROPLASTIC"/>
    <property type="match status" value="1"/>
</dbReference>
<feature type="binding site" evidence="7">
    <location>
        <position position="455"/>
    </location>
    <ligand>
        <name>meso-2,6-diaminopimelate</name>
        <dbReference type="ChEBI" id="CHEBI:57791"/>
    </ligand>
</feature>
<keyword evidence="6 7" id="KW-0961">Cell wall biogenesis/degradation</keyword>
<comment type="similarity">
    <text evidence="1 7">Belongs to the MurCDEF family. MurE subfamily.</text>
</comment>
<dbReference type="Pfam" id="PF02875">
    <property type="entry name" value="Mur_ligase_C"/>
    <property type="match status" value="1"/>
</dbReference>
<dbReference type="EC" id="6.3.2.13" evidence="7"/>
<feature type="binding site" evidence="7">
    <location>
        <position position="187"/>
    </location>
    <ligand>
        <name>UDP-N-acetyl-alpha-D-muramoyl-L-alanyl-D-glutamate</name>
        <dbReference type="ChEBI" id="CHEBI:83900"/>
    </ligand>
</feature>
<comment type="caution">
    <text evidence="7">Lacks conserved residue(s) required for the propagation of feature annotation.</text>
</comment>
<comment type="cofactor">
    <cofactor evidence="7">
        <name>Mg(2+)</name>
        <dbReference type="ChEBI" id="CHEBI:18420"/>
    </cofactor>
</comment>
<keyword evidence="3 7" id="KW-0133">Cell shape</keyword>
<evidence type="ECO:0000256" key="4">
    <source>
        <dbReference type="ARBA" id="ARBA00022984"/>
    </source>
</evidence>
<evidence type="ECO:0000259" key="9">
    <source>
        <dbReference type="Pfam" id="PF01225"/>
    </source>
</evidence>
<dbReference type="InterPro" id="IPR035911">
    <property type="entry name" value="MurE/MurF_N"/>
</dbReference>
<evidence type="ECO:0000313" key="12">
    <source>
        <dbReference type="EMBL" id="UZD21076.1"/>
    </source>
</evidence>
<dbReference type="Gene3D" id="3.90.190.20">
    <property type="entry name" value="Mur ligase, C-terminal domain"/>
    <property type="match status" value="1"/>
</dbReference>
<feature type="domain" description="Mur ligase central" evidence="11">
    <location>
        <begin position="110"/>
        <end position="306"/>
    </location>
</feature>
<feature type="binding site" evidence="7">
    <location>
        <position position="378"/>
    </location>
    <ligand>
        <name>meso-2,6-diaminopimelate</name>
        <dbReference type="ChEBI" id="CHEBI:57791"/>
    </ligand>
</feature>
<dbReference type="NCBIfam" id="NF001126">
    <property type="entry name" value="PRK00139.1-4"/>
    <property type="match status" value="1"/>
</dbReference>
<organism evidence="12 13">
    <name type="scientific">Algoriphagus halophytocola</name>
    <dbReference type="NCBI Taxonomy" id="2991499"/>
    <lineage>
        <taxon>Bacteria</taxon>
        <taxon>Pseudomonadati</taxon>
        <taxon>Bacteroidota</taxon>
        <taxon>Cytophagia</taxon>
        <taxon>Cytophagales</taxon>
        <taxon>Cyclobacteriaceae</taxon>
        <taxon>Algoriphagus</taxon>
    </lineage>
</organism>
<reference evidence="12" key="1">
    <citation type="submission" date="2022-10" db="EMBL/GenBank/DDBJ databases">
        <title>Algoriphagus sp. a novel bacteria isolate from halophytes salicornia europaea.</title>
        <authorList>
            <person name="Peng Y."/>
            <person name="Jiang L."/>
            <person name="Lee J."/>
        </authorList>
    </citation>
    <scope>NUCLEOTIDE SEQUENCE</scope>
    <source>
        <strain evidence="12">TR-M5</strain>
    </source>
</reference>
<evidence type="ECO:0000259" key="11">
    <source>
        <dbReference type="Pfam" id="PF08245"/>
    </source>
</evidence>
<dbReference type="InterPro" id="IPR036615">
    <property type="entry name" value="Mur_ligase_C_dom_sf"/>
</dbReference>
<feature type="binding site" evidence="7">
    <location>
        <begin position="402"/>
        <end position="405"/>
    </location>
    <ligand>
        <name>meso-2,6-diaminopimelate</name>
        <dbReference type="ChEBI" id="CHEBI:57791"/>
    </ligand>
</feature>
<accession>A0ABY6MEM4</accession>
<dbReference type="SUPFAM" id="SSF63418">
    <property type="entry name" value="MurE/MurF N-terminal domain"/>
    <property type="match status" value="1"/>
</dbReference>
<feature type="binding site" evidence="7">
    <location>
        <begin position="112"/>
        <end position="118"/>
    </location>
    <ligand>
        <name>ATP</name>
        <dbReference type="ChEBI" id="CHEBI:30616"/>
    </ligand>
</feature>
<sequence length="487" mass="52911">MTLLKDILYKVSLTSTTGDMEVEVKDIVFDSRKVSEGSAFVAVPGTQVDGHDFIDKALELGATSVICEKLPHALNEGITYVQVVNSAKALGIMASNYFGNPSEQIQVVAITGTNGKTTTATLLHQLFMRMGYSTGLLSTVENKINEQVIPATHTTPDAVAVQALLRQMVDEGCTHCFMEASSHAIVQERIAGLKLAGAVFTNITHDHLDYHGTFDAYIKAKKQLFDELPKGAFALVNGDDKRGTVMLQNSKASHQTFALKSPADFKAKIISNTLEGLELDINGKLIWFRMIGAFNAYNLLGVLGVAVLLGEEEDEVLRELSGIPGAKGRFDRISIAGITAIVDYAHTPDALDNVLKTINGVRTGGEQLITIVGCGGNRDTTKRPIMAKLAVQESDKAILTSDNPRFEDPEQILKDMQAGIGPSEIRKTLTIVDRKEAIKTACMLSQKGDIILIAGKGHEDYQEIKGVKHHFDDAEIVTEFLQQLTQN</sequence>
<keyword evidence="7" id="KW-0460">Magnesium</keyword>
<keyword evidence="7" id="KW-0547">Nucleotide-binding</keyword>
<feature type="binding site" evidence="7">
    <location>
        <position position="181"/>
    </location>
    <ligand>
        <name>UDP-N-acetyl-alpha-D-muramoyl-L-alanyl-D-glutamate</name>
        <dbReference type="ChEBI" id="CHEBI:83900"/>
    </ligand>
</feature>
<dbReference type="InterPro" id="IPR000713">
    <property type="entry name" value="Mur_ligase_N"/>
</dbReference>
<dbReference type="EMBL" id="CP110226">
    <property type="protein sequence ID" value="UZD21076.1"/>
    <property type="molecule type" value="Genomic_DNA"/>
</dbReference>
<feature type="modified residue" description="N6-carboxylysine" evidence="7">
    <location>
        <position position="221"/>
    </location>
</feature>
<evidence type="ECO:0000259" key="10">
    <source>
        <dbReference type="Pfam" id="PF02875"/>
    </source>
</evidence>
<feature type="binding site" evidence="7">
    <location>
        <position position="459"/>
    </location>
    <ligand>
        <name>meso-2,6-diaminopimelate</name>
        <dbReference type="ChEBI" id="CHEBI:57791"/>
    </ligand>
</feature>
<keyword evidence="2 7" id="KW-0132">Cell division</keyword>
<comment type="pathway">
    <text evidence="7 8">Cell wall biogenesis; peptidoglycan biosynthesis.</text>
</comment>
<dbReference type="Gene3D" id="3.40.1390.10">
    <property type="entry name" value="MurE/MurF, N-terminal domain"/>
    <property type="match status" value="1"/>
</dbReference>
<dbReference type="Proteomes" id="UP001163156">
    <property type="component" value="Chromosome"/>
</dbReference>
<dbReference type="SUPFAM" id="SSF53244">
    <property type="entry name" value="MurD-like peptide ligases, peptide-binding domain"/>
    <property type="match status" value="1"/>
</dbReference>
<keyword evidence="4 7" id="KW-0573">Peptidoglycan synthesis</keyword>
<dbReference type="Pfam" id="PF08245">
    <property type="entry name" value="Mur_ligase_M"/>
    <property type="match status" value="1"/>
</dbReference>
<dbReference type="PANTHER" id="PTHR23135">
    <property type="entry name" value="MUR LIGASE FAMILY MEMBER"/>
    <property type="match status" value="1"/>
</dbReference>
<gene>
    <name evidence="7" type="primary">murE</name>
    <name evidence="12" type="ORF">OM944_10355</name>
</gene>
<feature type="short sequence motif" description="Meso-diaminopimelate recognition motif" evidence="7">
    <location>
        <begin position="402"/>
        <end position="405"/>
    </location>
</feature>
<feature type="binding site" evidence="7">
    <location>
        <position position="189"/>
    </location>
    <ligand>
        <name>UDP-N-acetyl-alpha-D-muramoyl-L-alanyl-D-glutamate</name>
        <dbReference type="ChEBI" id="CHEBI:83900"/>
    </ligand>
</feature>
<keyword evidence="7" id="KW-0067">ATP-binding</keyword>
<dbReference type="HAMAP" id="MF_00208">
    <property type="entry name" value="MurE"/>
    <property type="match status" value="1"/>
</dbReference>
<proteinExistence type="inferred from homology"/>
<dbReference type="NCBIfam" id="TIGR01085">
    <property type="entry name" value="murE"/>
    <property type="match status" value="1"/>
</dbReference>
<keyword evidence="7 12" id="KW-0436">Ligase</keyword>
<dbReference type="InterPro" id="IPR004101">
    <property type="entry name" value="Mur_ligase_C"/>
</dbReference>
<dbReference type="InterPro" id="IPR005761">
    <property type="entry name" value="UDP-N-AcMur-Glu-dNH2Pim_ligase"/>
</dbReference>
<dbReference type="InterPro" id="IPR013221">
    <property type="entry name" value="Mur_ligase_cen"/>
</dbReference>